<dbReference type="RefSeq" id="WP_013769954.1">
    <property type="nucleotide sequence ID" value="NC_015514.1"/>
</dbReference>
<evidence type="ECO:0000256" key="2">
    <source>
        <dbReference type="SAM" id="Phobius"/>
    </source>
</evidence>
<organism evidence="3 4">
    <name type="scientific">Cellulomonas fimi (strain ATCC 484 / DSM 20113 / JCM 1341 / CCUG 24087 / LMG 16345 / NBRC 15513 / NCIMB 8980 / NCTC 7547 / NRS-133)</name>
    <dbReference type="NCBI Taxonomy" id="590998"/>
    <lineage>
        <taxon>Bacteria</taxon>
        <taxon>Bacillati</taxon>
        <taxon>Actinomycetota</taxon>
        <taxon>Actinomycetes</taxon>
        <taxon>Micrococcales</taxon>
        <taxon>Cellulomonadaceae</taxon>
        <taxon>Cellulomonas</taxon>
    </lineage>
</organism>
<keyword evidence="2" id="KW-0472">Membrane</keyword>
<evidence type="ECO:0000313" key="4">
    <source>
        <dbReference type="Proteomes" id="UP000008460"/>
    </source>
</evidence>
<proteinExistence type="predicted"/>
<feature type="transmembrane region" description="Helical" evidence="2">
    <location>
        <begin position="140"/>
        <end position="159"/>
    </location>
</feature>
<dbReference type="STRING" id="590998.Celf_0785"/>
<name>F4H003_CELFA</name>
<accession>F4H003</accession>
<keyword evidence="2" id="KW-1133">Transmembrane helix</keyword>
<keyword evidence="4" id="KW-1185">Reference proteome</keyword>
<dbReference type="EMBL" id="CP002666">
    <property type="protein sequence ID" value="AEE44925.1"/>
    <property type="molecule type" value="Genomic_DNA"/>
</dbReference>
<reference evidence="3 4" key="1">
    <citation type="submission" date="2011-04" db="EMBL/GenBank/DDBJ databases">
        <title>Complete sequence of Cellulomonas fimi ATCC 484.</title>
        <authorList>
            <consortium name="US DOE Joint Genome Institute"/>
            <person name="Lucas S."/>
            <person name="Han J."/>
            <person name="Lapidus A."/>
            <person name="Cheng J.-F."/>
            <person name="Goodwin L."/>
            <person name="Pitluck S."/>
            <person name="Peters L."/>
            <person name="Chertkov O."/>
            <person name="Detter J.C."/>
            <person name="Han C."/>
            <person name="Tapia R."/>
            <person name="Land M."/>
            <person name="Hauser L."/>
            <person name="Kyrpides N."/>
            <person name="Ivanova N."/>
            <person name="Ovchinnikova G."/>
            <person name="Pagani I."/>
            <person name="Mead D."/>
            <person name="Brumm P."/>
            <person name="Woyke T."/>
        </authorList>
    </citation>
    <scope>NUCLEOTIDE SEQUENCE [LARGE SCALE GENOMIC DNA]</scope>
    <source>
        <strain evidence="4">ATCC 484 / DSM 20113 / JCM 1341 / NBRC 15513 / NCIMB 8980 / NCTC 7547</strain>
    </source>
</reference>
<feature type="transmembrane region" description="Helical" evidence="2">
    <location>
        <begin position="171"/>
        <end position="194"/>
    </location>
</feature>
<feature type="region of interest" description="Disordered" evidence="1">
    <location>
        <begin position="347"/>
        <end position="366"/>
    </location>
</feature>
<feature type="transmembrane region" description="Helical" evidence="2">
    <location>
        <begin position="239"/>
        <end position="259"/>
    </location>
</feature>
<sequence length="366" mass="36516">MLTIRTIRLALLASAAALTVWLLTGVLHVLLARLDVPAGLVGFVAPSTPAVGLAHGSVGAALLAAATLVVAVGFLVLPALRAAGTGYAGRVLAVWLAVVVAGAAAALFTGWPATVHALGQGRDGTVPLLMFGWFEPIRRGTGWGATWGWLVGLAVVALARRDEDRPEQPTVARPVATAAAVVAGLVAGAGWTVAAAVHAWVDRTVATHATTGRSTLAITVSTTADWFAPVTTAGEASTGALLACGGLVAAITGGLAYLAARTAAATHGRTVLVLGVWAACVAGALWGALPTALVGDGLDPTGDGRWLRQQDLLQLGPTDGGAAGLLYGWLPALLALLVVQRLRAATPVPREPGGPSPAPAAAVAGG</sequence>
<feature type="transmembrane region" description="Helical" evidence="2">
    <location>
        <begin position="271"/>
        <end position="289"/>
    </location>
</feature>
<evidence type="ECO:0000313" key="3">
    <source>
        <dbReference type="EMBL" id="AEE44925.1"/>
    </source>
</evidence>
<feature type="transmembrane region" description="Helical" evidence="2">
    <location>
        <begin position="92"/>
        <end position="111"/>
    </location>
</feature>
<feature type="transmembrane region" description="Helical" evidence="2">
    <location>
        <begin position="56"/>
        <end position="80"/>
    </location>
</feature>
<dbReference type="KEGG" id="cfi:Celf_0785"/>
<dbReference type="AlphaFoldDB" id="F4H003"/>
<keyword evidence="2" id="KW-0812">Transmembrane</keyword>
<dbReference type="HOGENOM" id="CLU_777772_0_0_11"/>
<feature type="transmembrane region" description="Helical" evidence="2">
    <location>
        <begin position="321"/>
        <end position="339"/>
    </location>
</feature>
<dbReference type="Proteomes" id="UP000008460">
    <property type="component" value="Chromosome"/>
</dbReference>
<feature type="compositionally biased region" description="Pro residues" evidence="1">
    <location>
        <begin position="349"/>
        <end position="358"/>
    </location>
</feature>
<gene>
    <name evidence="3" type="ordered locus">Celf_0785</name>
</gene>
<protein>
    <submittedName>
        <fullName evidence="3">Uncharacterized protein</fullName>
    </submittedName>
</protein>
<evidence type="ECO:0000256" key="1">
    <source>
        <dbReference type="SAM" id="MobiDB-lite"/>
    </source>
</evidence>